<accession>A0A0U4YAU7</accession>
<evidence type="ECO:0000256" key="4">
    <source>
        <dbReference type="ARBA" id="ARBA00010662"/>
    </source>
</evidence>
<comment type="similarity">
    <text evidence="4 7">Belongs to the glucosamine/galactosamine-6-phosphate isomerase family. 6-phosphogluconolactonase subfamily.</text>
</comment>
<evidence type="ECO:0000256" key="7">
    <source>
        <dbReference type="RuleBase" id="RU365095"/>
    </source>
</evidence>
<evidence type="ECO:0000313" key="10">
    <source>
        <dbReference type="Proteomes" id="UP000068250"/>
    </source>
</evidence>
<dbReference type="InterPro" id="IPR005900">
    <property type="entry name" value="6-phosphogluconolactonase_DevB"/>
</dbReference>
<evidence type="ECO:0000256" key="1">
    <source>
        <dbReference type="ARBA" id="ARBA00000832"/>
    </source>
</evidence>
<dbReference type="NCBIfam" id="TIGR01198">
    <property type="entry name" value="pgl"/>
    <property type="match status" value="1"/>
</dbReference>
<dbReference type="CDD" id="cd01400">
    <property type="entry name" value="6PGL"/>
    <property type="match status" value="1"/>
</dbReference>
<comment type="catalytic activity">
    <reaction evidence="1 7">
        <text>6-phospho-D-glucono-1,5-lactone + H2O = 6-phospho-D-gluconate + H(+)</text>
        <dbReference type="Rhea" id="RHEA:12556"/>
        <dbReference type="ChEBI" id="CHEBI:15377"/>
        <dbReference type="ChEBI" id="CHEBI:15378"/>
        <dbReference type="ChEBI" id="CHEBI:57955"/>
        <dbReference type="ChEBI" id="CHEBI:58759"/>
        <dbReference type="EC" id="3.1.1.31"/>
    </reaction>
</comment>
<dbReference type="GO" id="GO:0005975">
    <property type="term" value="P:carbohydrate metabolic process"/>
    <property type="evidence" value="ECO:0007669"/>
    <property type="project" value="UniProtKB-UniRule"/>
</dbReference>
<dbReference type="AlphaFoldDB" id="A0A0U4YAU7"/>
<dbReference type="GO" id="GO:0006098">
    <property type="term" value="P:pentose-phosphate shunt"/>
    <property type="evidence" value="ECO:0007669"/>
    <property type="project" value="UniProtKB-UniPathway"/>
</dbReference>
<dbReference type="EC" id="3.1.1.31" evidence="5 7"/>
<dbReference type="Pfam" id="PF01182">
    <property type="entry name" value="Glucosamine_iso"/>
    <property type="match status" value="1"/>
</dbReference>
<evidence type="ECO:0000259" key="8">
    <source>
        <dbReference type="Pfam" id="PF01182"/>
    </source>
</evidence>
<dbReference type="PATRIC" id="fig|431306.5.peg.951"/>
<name>A0A0U4YAU7_9PROT</name>
<organism evidence="9 10">
    <name type="scientific">Acetobacter ghanensis</name>
    <dbReference type="NCBI Taxonomy" id="431306"/>
    <lineage>
        <taxon>Bacteria</taxon>
        <taxon>Pseudomonadati</taxon>
        <taxon>Pseudomonadota</taxon>
        <taxon>Alphaproteobacteria</taxon>
        <taxon>Acetobacterales</taxon>
        <taxon>Acetobacteraceae</taxon>
        <taxon>Acetobacter</taxon>
    </lineage>
</organism>
<dbReference type="STRING" id="431306.AGA_947"/>
<proteinExistence type="inferred from homology"/>
<dbReference type="PANTHER" id="PTHR11054">
    <property type="entry name" value="6-PHOSPHOGLUCONOLACTONASE"/>
    <property type="match status" value="1"/>
</dbReference>
<dbReference type="InterPro" id="IPR006148">
    <property type="entry name" value="Glc/Gal-6P_isomerase"/>
</dbReference>
<reference evidence="10" key="1">
    <citation type="submission" date="2014-09" db="EMBL/GenBank/DDBJ databases">
        <authorList>
            <person name="Illeghems K.G."/>
        </authorList>
    </citation>
    <scope>NUCLEOTIDE SEQUENCE [LARGE SCALE GENOMIC DNA]</scope>
    <source>
        <strain evidence="10">LMG 23848T</strain>
    </source>
</reference>
<evidence type="ECO:0000256" key="5">
    <source>
        <dbReference type="ARBA" id="ARBA00013198"/>
    </source>
</evidence>
<evidence type="ECO:0000256" key="3">
    <source>
        <dbReference type="ARBA" id="ARBA00004961"/>
    </source>
</evidence>
<dbReference type="InterPro" id="IPR039104">
    <property type="entry name" value="6PGL"/>
</dbReference>
<evidence type="ECO:0000256" key="6">
    <source>
        <dbReference type="ARBA" id="ARBA00020337"/>
    </source>
</evidence>
<dbReference type="PANTHER" id="PTHR11054:SF0">
    <property type="entry name" value="6-PHOSPHOGLUCONOLACTONASE"/>
    <property type="match status" value="1"/>
</dbReference>
<comment type="pathway">
    <text evidence="3 7">Carbohydrate degradation; pentose phosphate pathway; D-ribulose 5-phosphate from D-glucose 6-phosphate (oxidative stage): step 2/3.</text>
</comment>
<dbReference type="InterPro" id="IPR037171">
    <property type="entry name" value="NagB/RpiA_transferase-like"/>
</dbReference>
<keyword evidence="7 9" id="KW-0378">Hydrolase</keyword>
<dbReference type="Proteomes" id="UP000068250">
    <property type="component" value="Chromosome I"/>
</dbReference>
<feature type="domain" description="Glucosamine/galactosamine-6-phosphate isomerase" evidence="8">
    <location>
        <begin position="23"/>
        <end position="244"/>
    </location>
</feature>
<dbReference type="UniPathway" id="UPA00115">
    <property type="reaction ID" value="UER00409"/>
</dbReference>
<sequence>MMKKDQTMPGQTTATGALHVFPTRDELITGLADWLLKRSLEKKEGAPFRIALSGGSTPQHLYALMASSPYVERFPWRNMQFFIGDDRFVPHDHADSNFGMMQRLLFSKAPIPAGNIFPMPDRGVAEEAAQSYERTLKDLYGAEEFAPDRPFFDVQLMGVGTDGHTASLFPGQPVLHNRKAWVATCVPPAAPHTRLTLTYPAIHASQHVVFLVEGAAKQHIVTRIRAQDPACPASAVTALGELVWFTDQAAAPSDKQ</sequence>
<evidence type="ECO:0000313" key="9">
    <source>
        <dbReference type="EMBL" id="CEF54728.1"/>
    </source>
</evidence>
<protein>
    <recommendedName>
        <fullName evidence="6 7">6-phosphogluconolactonase</fullName>
        <shortName evidence="7">6PGL</shortName>
        <ecNumber evidence="5 7">3.1.1.31</ecNumber>
    </recommendedName>
</protein>
<gene>
    <name evidence="7 9" type="primary">pgl</name>
    <name evidence="9" type="ORF">AGA_947</name>
</gene>
<dbReference type="SUPFAM" id="SSF100950">
    <property type="entry name" value="NagB/RpiA/CoA transferase-like"/>
    <property type="match status" value="1"/>
</dbReference>
<comment type="function">
    <text evidence="2 7">Hydrolysis of 6-phosphogluconolactone to 6-phosphogluconate.</text>
</comment>
<evidence type="ECO:0000256" key="2">
    <source>
        <dbReference type="ARBA" id="ARBA00002681"/>
    </source>
</evidence>
<dbReference type="Gene3D" id="3.40.50.1360">
    <property type="match status" value="1"/>
</dbReference>
<dbReference type="GO" id="GO:0017057">
    <property type="term" value="F:6-phosphogluconolactonase activity"/>
    <property type="evidence" value="ECO:0007669"/>
    <property type="project" value="UniProtKB-UniRule"/>
</dbReference>
<dbReference type="EMBL" id="LN609302">
    <property type="protein sequence ID" value="CEF54728.1"/>
    <property type="molecule type" value="Genomic_DNA"/>
</dbReference>